<reference evidence="1" key="2">
    <citation type="submission" date="2020-05" db="UniProtKB">
        <authorList>
            <consortium name="EnsemblMetazoa"/>
        </authorList>
    </citation>
    <scope>IDENTIFICATION</scope>
    <source>
        <strain evidence="1">maculatus3</strain>
    </source>
</reference>
<name>A0A182SIK4_9DIPT</name>
<protein>
    <submittedName>
        <fullName evidence="1">Uncharacterized protein</fullName>
    </submittedName>
</protein>
<keyword evidence="2" id="KW-1185">Reference proteome</keyword>
<dbReference type="AlphaFoldDB" id="A0A182SIK4"/>
<dbReference type="EnsemblMetazoa" id="AMAM007510-RA">
    <property type="protein sequence ID" value="AMAM007510-PA"/>
    <property type="gene ID" value="AMAM007510"/>
</dbReference>
<evidence type="ECO:0000313" key="1">
    <source>
        <dbReference type="EnsemblMetazoa" id="AMAM007510-PA"/>
    </source>
</evidence>
<accession>A0A182SIK4</accession>
<proteinExistence type="predicted"/>
<dbReference type="VEuPathDB" id="VectorBase:AMAM007510"/>
<organism evidence="1 2">
    <name type="scientific">Anopheles maculatus</name>
    <dbReference type="NCBI Taxonomy" id="74869"/>
    <lineage>
        <taxon>Eukaryota</taxon>
        <taxon>Metazoa</taxon>
        <taxon>Ecdysozoa</taxon>
        <taxon>Arthropoda</taxon>
        <taxon>Hexapoda</taxon>
        <taxon>Insecta</taxon>
        <taxon>Pterygota</taxon>
        <taxon>Neoptera</taxon>
        <taxon>Endopterygota</taxon>
        <taxon>Diptera</taxon>
        <taxon>Nematocera</taxon>
        <taxon>Culicoidea</taxon>
        <taxon>Culicidae</taxon>
        <taxon>Anophelinae</taxon>
        <taxon>Anopheles</taxon>
        <taxon>Anopheles maculatus group</taxon>
    </lineage>
</organism>
<evidence type="ECO:0000313" key="2">
    <source>
        <dbReference type="Proteomes" id="UP000075901"/>
    </source>
</evidence>
<dbReference type="Proteomes" id="UP000075901">
    <property type="component" value="Unassembled WGS sequence"/>
</dbReference>
<reference evidence="2" key="1">
    <citation type="submission" date="2013-09" db="EMBL/GenBank/DDBJ databases">
        <title>The Genome Sequence of Anopheles maculatus species B.</title>
        <authorList>
            <consortium name="The Broad Institute Genomics Platform"/>
            <person name="Neafsey D.E."/>
            <person name="Besansky N."/>
            <person name="Howell P."/>
            <person name="Walton C."/>
            <person name="Young S.K."/>
            <person name="Zeng Q."/>
            <person name="Gargeya S."/>
            <person name="Fitzgerald M."/>
            <person name="Haas B."/>
            <person name="Abouelleil A."/>
            <person name="Allen A.W."/>
            <person name="Alvarado L."/>
            <person name="Arachchi H.M."/>
            <person name="Berlin A.M."/>
            <person name="Chapman S.B."/>
            <person name="Gainer-Dewar J."/>
            <person name="Goldberg J."/>
            <person name="Griggs A."/>
            <person name="Gujja S."/>
            <person name="Hansen M."/>
            <person name="Howarth C."/>
            <person name="Imamovic A."/>
            <person name="Ireland A."/>
            <person name="Larimer J."/>
            <person name="McCowan C."/>
            <person name="Murphy C."/>
            <person name="Pearson M."/>
            <person name="Poon T.W."/>
            <person name="Priest M."/>
            <person name="Roberts A."/>
            <person name="Saif S."/>
            <person name="Shea T."/>
            <person name="Sisk P."/>
            <person name="Sykes S."/>
            <person name="Wortman J."/>
            <person name="Nusbaum C."/>
            <person name="Birren B."/>
        </authorList>
    </citation>
    <scope>NUCLEOTIDE SEQUENCE [LARGE SCALE GENOMIC DNA]</scope>
    <source>
        <strain evidence="2">maculatus3</strain>
    </source>
</reference>
<sequence length="190" mass="21769">MFGHCTCTVIDPAPPCRCRNTPSSIRLSSSLHLVNLVNLGLERNVCTGRPGSRFHARCVTVPRDTIVLARFFLAQLFTDSRFLVTDTEDIGTPFGQLLQTGLDCSTRRVHIFLGHLLDVLVPLFDPARIKQTNAHMFGHLGRRNLFTRNGRNEIIVRRGRDRFLHLLRLLRIVLLHNDLVVRRWGNWGRQ</sequence>